<keyword evidence="3" id="KW-1185">Reference proteome</keyword>
<organism evidence="2 3">
    <name type="scientific">Liparis tanakae</name>
    <name type="common">Tanaka's snailfish</name>
    <dbReference type="NCBI Taxonomy" id="230148"/>
    <lineage>
        <taxon>Eukaryota</taxon>
        <taxon>Metazoa</taxon>
        <taxon>Chordata</taxon>
        <taxon>Craniata</taxon>
        <taxon>Vertebrata</taxon>
        <taxon>Euteleostomi</taxon>
        <taxon>Actinopterygii</taxon>
        <taxon>Neopterygii</taxon>
        <taxon>Teleostei</taxon>
        <taxon>Neoteleostei</taxon>
        <taxon>Acanthomorphata</taxon>
        <taxon>Eupercaria</taxon>
        <taxon>Perciformes</taxon>
        <taxon>Cottioidei</taxon>
        <taxon>Cottales</taxon>
        <taxon>Liparidae</taxon>
        <taxon>Liparis</taxon>
    </lineage>
</organism>
<protein>
    <submittedName>
        <fullName evidence="2">Uncharacterized protein</fullName>
    </submittedName>
</protein>
<dbReference type="EMBL" id="SRLO01000106">
    <property type="protein sequence ID" value="TNN75223.1"/>
    <property type="molecule type" value="Genomic_DNA"/>
</dbReference>
<name>A0A4Z2IDZ5_9TELE</name>
<dbReference type="Proteomes" id="UP000314294">
    <property type="component" value="Unassembled WGS sequence"/>
</dbReference>
<evidence type="ECO:0000256" key="1">
    <source>
        <dbReference type="SAM" id="MobiDB-lite"/>
    </source>
</evidence>
<reference evidence="2 3" key="1">
    <citation type="submission" date="2019-03" db="EMBL/GenBank/DDBJ databases">
        <title>First draft genome of Liparis tanakae, snailfish: a comprehensive survey of snailfish specific genes.</title>
        <authorList>
            <person name="Kim W."/>
            <person name="Song I."/>
            <person name="Jeong J.-H."/>
            <person name="Kim D."/>
            <person name="Kim S."/>
            <person name="Ryu S."/>
            <person name="Song J.Y."/>
            <person name="Lee S.K."/>
        </authorList>
    </citation>
    <scope>NUCLEOTIDE SEQUENCE [LARGE SCALE GENOMIC DNA]</scope>
    <source>
        <tissue evidence="2">Muscle</tissue>
    </source>
</reference>
<comment type="caution">
    <text evidence="2">The sequence shown here is derived from an EMBL/GenBank/DDBJ whole genome shotgun (WGS) entry which is preliminary data.</text>
</comment>
<evidence type="ECO:0000313" key="2">
    <source>
        <dbReference type="EMBL" id="TNN75223.1"/>
    </source>
</evidence>
<accession>A0A4Z2IDZ5</accession>
<gene>
    <name evidence="2" type="ORF">EYF80_014633</name>
</gene>
<evidence type="ECO:0000313" key="3">
    <source>
        <dbReference type="Proteomes" id="UP000314294"/>
    </source>
</evidence>
<feature type="region of interest" description="Disordered" evidence="1">
    <location>
        <begin position="70"/>
        <end position="99"/>
    </location>
</feature>
<proteinExistence type="predicted"/>
<dbReference type="AlphaFoldDB" id="A0A4Z2IDZ5"/>
<sequence>MSHRLLSRRLKINLEIERTPEFGDGVMSSKSLSIRVESPDKPPHFTPPQPPDGVAARYKRLFCFFPKAGGEEKSEENTRLNDCGPAGGRRGQKATVGAF</sequence>
<feature type="compositionally biased region" description="Basic and acidic residues" evidence="1">
    <location>
        <begin position="70"/>
        <end position="79"/>
    </location>
</feature>